<organism evidence="1 2">
    <name type="scientific">Tenacibaculum vairaonense</name>
    <dbReference type="NCBI Taxonomy" id="3137860"/>
    <lineage>
        <taxon>Bacteria</taxon>
        <taxon>Pseudomonadati</taxon>
        <taxon>Bacteroidota</taxon>
        <taxon>Flavobacteriia</taxon>
        <taxon>Flavobacteriales</taxon>
        <taxon>Flavobacteriaceae</taxon>
        <taxon>Tenacibaculum</taxon>
    </lineage>
</organism>
<evidence type="ECO:0008006" key="3">
    <source>
        <dbReference type="Google" id="ProtNLM"/>
    </source>
</evidence>
<accession>A0ABP1FC30</accession>
<keyword evidence="2" id="KW-1185">Reference proteome</keyword>
<comment type="caution">
    <text evidence="1">The sequence shown here is derived from an EMBL/GenBank/DDBJ whole genome shotgun (WGS) entry which is preliminary data.</text>
</comment>
<gene>
    <name evidence="1" type="ORF">T190115A13A_50177</name>
</gene>
<dbReference type="EMBL" id="CAXJRC010000042">
    <property type="protein sequence ID" value="CAL2107935.1"/>
    <property type="molecule type" value="Genomic_DNA"/>
</dbReference>
<evidence type="ECO:0000313" key="2">
    <source>
        <dbReference type="Proteomes" id="UP001497602"/>
    </source>
</evidence>
<sequence length="131" mass="15078">MKKDIHIPEVTDIEMAIVLEHNDTHNTEDWNVYLINKKSTNIEMVVIVSQGFSETKTTSVFRKKLDALPANSIAKIELIQPELFALDNRFQVSFFEGNTLYDKTFLFEKNTIKEGSLRMIKGINKRGVICK</sequence>
<name>A0ABP1FC30_9FLAO</name>
<protein>
    <recommendedName>
        <fullName evidence="3">Phenylalanyl-tRNA synthetase subunit alpha</fullName>
    </recommendedName>
</protein>
<proteinExistence type="predicted"/>
<dbReference type="Proteomes" id="UP001497602">
    <property type="component" value="Unassembled WGS sequence"/>
</dbReference>
<evidence type="ECO:0000313" key="1">
    <source>
        <dbReference type="EMBL" id="CAL2107935.1"/>
    </source>
</evidence>
<reference evidence="1 2" key="1">
    <citation type="submission" date="2024-05" db="EMBL/GenBank/DDBJ databases">
        <authorList>
            <person name="Duchaud E."/>
        </authorList>
    </citation>
    <scope>NUCLEOTIDE SEQUENCE [LARGE SCALE GENOMIC DNA]</scope>
    <source>
        <strain evidence="1">Ena-SAMPLE-TAB-13-05-2024-13:56:06:370-140305</strain>
    </source>
</reference>
<dbReference type="RefSeq" id="WP_348739523.1">
    <property type="nucleotide sequence ID" value="NZ_CAXJRC010000042.1"/>
</dbReference>